<dbReference type="GO" id="GO:0031011">
    <property type="term" value="C:Ino80 complex"/>
    <property type="evidence" value="ECO:0007669"/>
    <property type="project" value="EnsemblFungi"/>
</dbReference>
<dbReference type="EMBL" id="KV453841">
    <property type="protein sequence ID" value="ODV91556.1"/>
    <property type="molecule type" value="Genomic_DNA"/>
</dbReference>
<evidence type="ECO:0008006" key="4">
    <source>
        <dbReference type="Google" id="ProtNLM"/>
    </source>
</evidence>
<dbReference type="GO" id="GO:0006281">
    <property type="term" value="P:DNA repair"/>
    <property type="evidence" value="ECO:0007669"/>
    <property type="project" value="EnsemblFungi"/>
</dbReference>
<dbReference type="AlphaFoldDB" id="A0A1E4TII5"/>
<keyword evidence="3" id="KW-1185">Reference proteome</keyword>
<dbReference type="SUPFAM" id="SSF53067">
    <property type="entry name" value="Actin-like ATPase domain"/>
    <property type="match status" value="2"/>
</dbReference>
<dbReference type="Gene3D" id="3.90.640.10">
    <property type="entry name" value="Actin, Chain A, domain 4"/>
    <property type="match status" value="1"/>
</dbReference>
<dbReference type="Proteomes" id="UP000095023">
    <property type="component" value="Unassembled WGS sequence"/>
</dbReference>
<gene>
    <name evidence="2" type="ORF">CANCADRAFT_147306</name>
</gene>
<evidence type="ECO:0000313" key="3">
    <source>
        <dbReference type="Proteomes" id="UP000095023"/>
    </source>
</evidence>
<dbReference type="GO" id="GO:0042393">
    <property type="term" value="F:histone binding"/>
    <property type="evidence" value="ECO:0007669"/>
    <property type="project" value="EnsemblFungi"/>
</dbReference>
<name>A0A1E4TII5_9ASCO</name>
<dbReference type="InterPro" id="IPR004001">
    <property type="entry name" value="Actin_CS"/>
</dbReference>
<dbReference type="PANTHER" id="PTHR11937">
    <property type="entry name" value="ACTIN"/>
    <property type="match status" value="1"/>
</dbReference>
<dbReference type="PRINTS" id="PR00190">
    <property type="entry name" value="ACTIN"/>
</dbReference>
<dbReference type="GO" id="GO:0006357">
    <property type="term" value="P:regulation of transcription by RNA polymerase II"/>
    <property type="evidence" value="ECO:0007669"/>
    <property type="project" value="EnsemblFungi"/>
</dbReference>
<dbReference type="GO" id="GO:0003682">
    <property type="term" value="F:chromatin binding"/>
    <property type="evidence" value="ECO:0007669"/>
    <property type="project" value="EnsemblFungi"/>
</dbReference>
<dbReference type="Gene3D" id="3.30.420.40">
    <property type="match status" value="2"/>
</dbReference>
<dbReference type="GO" id="GO:0000812">
    <property type="term" value="C:Swr1 complex"/>
    <property type="evidence" value="ECO:0007669"/>
    <property type="project" value="EnsemblFungi"/>
</dbReference>
<dbReference type="FunFam" id="3.30.420.40:FF:000058">
    <property type="entry name" value="Putative actin-related protein 5"/>
    <property type="match status" value="1"/>
</dbReference>
<evidence type="ECO:0000313" key="2">
    <source>
        <dbReference type="EMBL" id="ODV91556.1"/>
    </source>
</evidence>
<dbReference type="GO" id="GO:0005524">
    <property type="term" value="F:ATP binding"/>
    <property type="evidence" value="ECO:0007669"/>
    <property type="project" value="EnsemblFungi"/>
</dbReference>
<organism evidence="2 3">
    <name type="scientific">Tortispora caseinolytica NRRL Y-17796</name>
    <dbReference type="NCBI Taxonomy" id="767744"/>
    <lineage>
        <taxon>Eukaryota</taxon>
        <taxon>Fungi</taxon>
        <taxon>Dikarya</taxon>
        <taxon>Ascomycota</taxon>
        <taxon>Saccharomycotina</taxon>
        <taxon>Trigonopsidomycetes</taxon>
        <taxon>Trigonopsidales</taxon>
        <taxon>Trigonopsidaceae</taxon>
        <taxon>Tortispora</taxon>
    </lineage>
</organism>
<dbReference type="GO" id="GO:0051382">
    <property type="term" value="P:kinetochore assembly"/>
    <property type="evidence" value="ECO:0007669"/>
    <property type="project" value="EnsemblFungi"/>
</dbReference>
<dbReference type="CDD" id="cd13395">
    <property type="entry name" value="ASKHA_NBD_Arp4_ACTL6-like"/>
    <property type="match status" value="1"/>
</dbReference>
<dbReference type="SMART" id="SM00268">
    <property type="entry name" value="ACTIN"/>
    <property type="match status" value="1"/>
</dbReference>
<accession>A0A1E4TII5</accession>
<dbReference type="OrthoDB" id="5132116at2759"/>
<comment type="similarity">
    <text evidence="1">Belongs to the actin family.</text>
</comment>
<sequence>MSSPAPAVYGGDEISAIVLDPGSQWTRAGFAGEDSPKAVVPTDYIVHDPPFIGDDYIHVPRSGAEVANPMADGFVSDWDGAVKIWDYAVTKKLGVSFSDHPLLMTEPAWTSTADRKKAVEIAFEELQVPAFYLARSSVCACFAAGKATALVLDVGHKQMSATPVYDGLILKKSSFHNGLGGDFLSKQIAAKLAAQDITVTPYCLVSRKAVQLDPFQAADSAVVKSAADLGLTESFLNLEKERVIHEFKESVCQVMEVPYNEGGAETRPPRPFEFPDGYNINVTTDRFTTSEALFNPKGYSAIDVPKDTVGAAKMVYDSIMSCDVDARANLAYNIVITGGTSLVQGFTERVQQELFGLLPGLKVRIYAAGNSSERKYGGWIGGSVLSSLGTFHQMWISKKEYEEAGSSIVEKRCK</sequence>
<dbReference type="GO" id="GO:0006338">
    <property type="term" value="P:chromatin remodeling"/>
    <property type="evidence" value="ECO:0007669"/>
    <property type="project" value="EnsemblFungi"/>
</dbReference>
<dbReference type="InterPro" id="IPR043129">
    <property type="entry name" value="ATPase_NBD"/>
</dbReference>
<evidence type="ECO:0000256" key="1">
    <source>
        <dbReference type="RuleBase" id="RU000487"/>
    </source>
</evidence>
<dbReference type="Pfam" id="PF00022">
    <property type="entry name" value="Actin"/>
    <property type="match status" value="1"/>
</dbReference>
<reference evidence="3" key="1">
    <citation type="submission" date="2016-02" db="EMBL/GenBank/DDBJ databases">
        <title>Comparative genomics of biotechnologically important yeasts.</title>
        <authorList>
            <consortium name="DOE Joint Genome Institute"/>
            <person name="Riley R."/>
            <person name="Haridas S."/>
            <person name="Wolfe K.H."/>
            <person name="Lopes M.R."/>
            <person name="Hittinger C.T."/>
            <person name="Goker M."/>
            <person name="Salamov A."/>
            <person name="Wisecaver J."/>
            <person name="Long T.M."/>
            <person name="Aerts A.L."/>
            <person name="Barry K."/>
            <person name="Choi C."/>
            <person name="Clum A."/>
            <person name="Coughlan A.Y."/>
            <person name="Deshpande S."/>
            <person name="Douglass A.P."/>
            <person name="Hanson S.J."/>
            <person name="Klenk H.-P."/>
            <person name="Labutti K."/>
            <person name="Lapidus A."/>
            <person name="Lindquist E."/>
            <person name="Lipzen A."/>
            <person name="Meier-Kolthoff J.P."/>
            <person name="Ohm R.A."/>
            <person name="Otillar R.P."/>
            <person name="Pangilinan J."/>
            <person name="Peng Y."/>
            <person name="Rokas A."/>
            <person name="Rosa C.A."/>
            <person name="Scheuner C."/>
            <person name="Sibirny A.A."/>
            <person name="Slot J.C."/>
            <person name="Stielow J.B."/>
            <person name="Sun H."/>
            <person name="Kurtzman C.P."/>
            <person name="Blackwell M."/>
            <person name="Jeffries T.W."/>
            <person name="Grigoriev I.V."/>
        </authorList>
    </citation>
    <scope>NUCLEOTIDE SEQUENCE [LARGE SCALE GENOMIC DNA]</scope>
    <source>
        <strain evidence="3">NRRL Y-17796</strain>
    </source>
</reference>
<dbReference type="InterPro" id="IPR004000">
    <property type="entry name" value="Actin"/>
</dbReference>
<dbReference type="PROSITE" id="PS00432">
    <property type="entry name" value="ACTINS_2"/>
    <property type="match status" value="1"/>
</dbReference>
<protein>
    <recommendedName>
        <fullName evidence="4">Actin-related protein 4</fullName>
    </recommendedName>
</protein>
<dbReference type="GO" id="GO:0035267">
    <property type="term" value="C:NuA4 histone acetyltransferase complex"/>
    <property type="evidence" value="ECO:0007669"/>
    <property type="project" value="EnsemblFungi"/>
</dbReference>
<proteinExistence type="inferred from homology"/>